<dbReference type="GO" id="GO:0005635">
    <property type="term" value="C:nuclear envelope"/>
    <property type="evidence" value="ECO:0007669"/>
    <property type="project" value="TreeGrafter"/>
</dbReference>
<dbReference type="GO" id="GO:0005654">
    <property type="term" value="C:nucleoplasm"/>
    <property type="evidence" value="ECO:0007669"/>
    <property type="project" value="TreeGrafter"/>
</dbReference>
<keyword evidence="1" id="KW-0378">Hydrolase</keyword>
<dbReference type="GO" id="GO:0047498">
    <property type="term" value="F:calcium-dependent phospholipase A2 activity"/>
    <property type="evidence" value="ECO:0007669"/>
    <property type="project" value="TreeGrafter"/>
</dbReference>
<dbReference type="OrthoDB" id="270970at2759"/>
<evidence type="ECO:0000259" key="3">
    <source>
        <dbReference type="PROSITE" id="PS51210"/>
    </source>
</evidence>
<dbReference type="PROSITE" id="PS51210">
    <property type="entry name" value="PLA2C"/>
    <property type="match status" value="1"/>
</dbReference>
<reference evidence="4" key="3">
    <citation type="submission" date="2025-09" db="UniProtKB">
        <authorList>
            <consortium name="Ensembl"/>
        </authorList>
    </citation>
    <scope>IDENTIFICATION</scope>
</reference>
<dbReference type="SMART" id="SM00022">
    <property type="entry name" value="PLAc"/>
    <property type="match status" value="1"/>
</dbReference>
<organism evidence="4 5">
    <name type="scientific">Pygocentrus nattereri</name>
    <name type="common">Red-bellied piranha</name>
    <dbReference type="NCBI Taxonomy" id="42514"/>
    <lineage>
        <taxon>Eukaryota</taxon>
        <taxon>Metazoa</taxon>
        <taxon>Chordata</taxon>
        <taxon>Craniata</taxon>
        <taxon>Vertebrata</taxon>
        <taxon>Euteleostomi</taxon>
        <taxon>Actinopterygii</taxon>
        <taxon>Neopterygii</taxon>
        <taxon>Teleostei</taxon>
        <taxon>Ostariophysi</taxon>
        <taxon>Characiformes</taxon>
        <taxon>Characoidei</taxon>
        <taxon>Pygocentrus</taxon>
    </lineage>
</organism>
<dbReference type="STRING" id="42514.ENSPNAP00000023107"/>
<dbReference type="Ensembl" id="ENSPNAT00000013504.2">
    <property type="protein sequence ID" value="ENSPNAP00000000647.2"/>
    <property type="gene ID" value="ENSPNAG00000000373.2"/>
</dbReference>
<protein>
    <submittedName>
        <fullName evidence="4">Phospholipase A2, group IVC (cytosolic, calcium-independent)</fullName>
    </submittedName>
</protein>
<name>A0A3B4BLG1_PYGNA</name>
<dbReference type="AlphaFoldDB" id="A0A3B4BLG1"/>
<dbReference type="PANTHER" id="PTHR10728:SF39">
    <property type="entry name" value="CYTOSOLIC PHOSPHOLIPASE A2 GAMMA"/>
    <property type="match status" value="1"/>
</dbReference>
<dbReference type="InterPro" id="IPR002642">
    <property type="entry name" value="LysoPLipase_cat_dom"/>
</dbReference>
<dbReference type="Proteomes" id="UP001501920">
    <property type="component" value="Chromosome 1"/>
</dbReference>
<dbReference type="Pfam" id="PF01735">
    <property type="entry name" value="PLA2_B"/>
    <property type="match status" value="1"/>
</dbReference>
<dbReference type="SUPFAM" id="SSF52151">
    <property type="entry name" value="FabD/lysophospholipase-like"/>
    <property type="match status" value="1"/>
</dbReference>
<keyword evidence="2" id="KW-0443">Lipid metabolism</keyword>
<keyword evidence="5" id="KW-1185">Reference proteome</keyword>
<accession>A0A3B4BLG1</accession>
<dbReference type="OMA" id="EICKFIW"/>
<evidence type="ECO:0000256" key="2">
    <source>
        <dbReference type="ARBA" id="ARBA00023098"/>
    </source>
</evidence>
<dbReference type="GO" id="GO:0005829">
    <property type="term" value="C:cytosol"/>
    <property type="evidence" value="ECO:0007669"/>
    <property type="project" value="TreeGrafter"/>
</dbReference>
<dbReference type="Gene3D" id="3.40.1090.10">
    <property type="entry name" value="Cytosolic phospholipase A2 catalytic domain"/>
    <property type="match status" value="1"/>
</dbReference>
<dbReference type="GO" id="GO:0046475">
    <property type="term" value="P:glycerophospholipid catabolic process"/>
    <property type="evidence" value="ECO:0007669"/>
    <property type="project" value="TreeGrafter"/>
</dbReference>
<dbReference type="InterPro" id="IPR016035">
    <property type="entry name" value="Acyl_Trfase/lysoPLipase"/>
</dbReference>
<reference evidence="4 5" key="1">
    <citation type="submission" date="2020-10" db="EMBL/GenBank/DDBJ databases">
        <title>Pygocentrus nattereri (red-bellied piranha) genome, fPygNat1, primary haplotype.</title>
        <authorList>
            <person name="Myers G."/>
            <person name="Meyer A."/>
            <person name="Karagic N."/>
            <person name="Pippel M."/>
            <person name="Winkler S."/>
            <person name="Tracey A."/>
            <person name="Wood J."/>
            <person name="Formenti G."/>
            <person name="Howe K."/>
            <person name="Fedrigo O."/>
            <person name="Jarvis E.D."/>
        </authorList>
    </citation>
    <scope>NUCLEOTIDE SEQUENCE [LARGE SCALE GENOMIC DNA]</scope>
</reference>
<feature type="domain" description="PLA2c" evidence="3">
    <location>
        <begin position="5"/>
        <end position="562"/>
    </location>
</feature>
<dbReference type="GO" id="GO:0005509">
    <property type="term" value="F:calcium ion binding"/>
    <property type="evidence" value="ECO:0007669"/>
    <property type="project" value="TreeGrafter"/>
</dbReference>
<dbReference type="GeneTree" id="ENSGT01030000234606"/>
<evidence type="ECO:0000313" key="5">
    <source>
        <dbReference type="Proteomes" id="UP001501920"/>
    </source>
</evidence>
<dbReference type="GO" id="GO:0005544">
    <property type="term" value="F:calcium-dependent phospholipid binding"/>
    <property type="evidence" value="ECO:0007669"/>
    <property type="project" value="TreeGrafter"/>
</dbReference>
<proteinExistence type="predicted"/>
<evidence type="ECO:0000256" key="1">
    <source>
        <dbReference type="ARBA" id="ARBA00022801"/>
    </source>
</evidence>
<evidence type="ECO:0000313" key="4">
    <source>
        <dbReference type="Ensembl" id="ENSPNAP00000000647.2"/>
    </source>
</evidence>
<reference evidence="4" key="2">
    <citation type="submission" date="2025-08" db="UniProtKB">
        <authorList>
            <consortium name="Ensembl"/>
        </authorList>
    </citation>
    <scope>IDENTIFICATION</scope>
</reference>
<dbReference type="PANTHER" id="PTHR10728">
    <property type="entry name" value="CYTOSOLIC PHOSPHOLIPASE A2"/>
    <property type="match status" value="1"/>
</dbReference>
<sequence>MGQIRSSLSSSEVRIGHSLSEAERQHLARRRKTVLQCLKQNGISCSEDEVPNIALLGSGGGLRAMIALLGLVSQLKEEGLLDCIMYLSGVSGSTWCMASLYKELDWSTKLETVKENIVQRLADGSVSWLKRGLKLAKYHSEKDNFTLTDVFSALIVSHMVKEIDEHKVSEQRSNYTNEPYPIYTVIDKKCKHEGLNADPWFEITPDESGYSLTGAFVDSSCWGSEFENGKKIKDQPEMDMLYLQGLCGSAFGDIGQHLNLLYEALKYLITDKVGCAEESHTPQTQDVQNGYLMLLTLVELNLCVLRKEDPTVHLRTMKDLLKDKYDEAKNMTVHLEKLMTSEGKLPESELKDYTLSVCSSVTDMFKVWGVSDDFWFYILRSIEKTVKWIWGTTYNYLFAMEAQDVDLSIIYSEKRDYMDAGLLLNIPFFSVLRKERKIDLIISLDCNCLTPFKSVVRAAELCQDLNIPFPEVVAPPEGTELQDFYVFRGYGKAPTVVHIPLFNAVNCKGEILEWMKKYHTFRLDYSRSEITDLMEKAGVNIKNNKEKLLKVIGDIIEEKKVK</sequence>